<sequence length="283" mass="31622">MASKLLVFTALLAFSAVLVHAQSEGSFTQGTPYGAHLIYDVIHHKIAIPFIKRDEDFTVKTGNSDLIRAVAVKDLNGGGKSYIVEGGIGQHYVKIHLEVSVESVIVQVIKPEIEKYDYNDVSQVKIYDNSDSNENTEARQVISTLYQTVNKYYCSLDSIINGSILMVYGTNGWTFPVQDVNLTLQYPPENKAIQHFESIFDGENMNVEDEDYIITGFKVILFIDGPNSEGFITDGGVLQDTITLSFISSQLTYLNYEFWVYGASKSHPSVAELTSHSQYRLCQ</sequence>
<accession>A0AAD7YAL3</accession>
<evidence type="ECO:0000313" key="3">
    <source>
        <dbReference type="Proteomes" id="UP001231518"/>
    </source>
</evidence>
<dbReference type="EMBL" id="JARGEI010000026">
    <property type="protein sequence ID" value="KAJ8708310.1"/>
    <property type="molecule type" value="Genomic_DNA"/>
</dbReference>
<evidence type="ECO:0000256" key="1">
    <source>
        <dbReference type="SAM" id="SignalP"/>
    </source>
</evidence>
<feature type="signal peptide" evidence="1">
    <location>
        <begin position="1"/>
        <end position="21"/>
    </location>
</feature>
<reference evidence="2" key="1">
    <citation type="submission" date="2023-03" db="EMBL/GenBank/DDBJ databases">
        <title>Chromosome-level genomes of two armyworms, Mythimna separata and Mythimna loreyi, provide insights into the biosynthesis and reception of sex pheromones.</title>
        <authorList>
            <person name="Zhao H."/>
        </authorList>
    </citation>
    <scope>NUCLEOTIDE SEQUENCE</scope>
    <source>
        <strain evidence="2">BeijingLab</strain>
        <tissue evidence="2">Pupa</tissue>
    </source>
</reference>
<dbReference type="AlphaFoldDB" id="A0AAD7YAL3"/>
<name>A0AAD7YAL3_MYTSE</name>
<organism evidence="2 3">
    <name type="scientific">Mythimna separata</name>
    <name type="common">Oriental armyworm</name>
    <name type="synonym">Pseudaletia separata</name>
    <dbReference type="NCBI Taxonomy" id="271217"/>
    <lineage>
        <taxon>Eukaryota</taxon>
        <taxon>Metazoa</taxon>
        <taxon>Ecdysozoa</taxon>
        <taxon>Arthropoda</taxon>
        <taxon>Hexapoda</taxon>
        <taxon>Insecta</taxon>
        <taxon>Pterygota</taxon>
        <taxon>Neoptera</taxon>
        <taxon>Endopterygota</taxon>
        <taxon>Lepidoptera</taxon>
        <taxon>Glossata</taxon>
        <taxon>Ditrysia</taxon>
        <taxon>Noctuoidea</taxon>
        <taxon>Noctuidae</taxon>
        <taxon>Noctuinae</taxon>
        <taxon>Hadenini</taxon>
        <taxon>Mythimna</taxon>
    </lineage>
</organism>
<dbReference type="Proteomes" id="UP001231518">
    <property type="component" value="Chromosome 25"/>
</dbReference>
<dbReference type="Pfam" id="PF15868">
    <property type="entry name" value="MBF2"/>
    <property type="match status" value="1"/>
</dbReference>
<comment type="caution">
    <text evidence="2">The sequence shown here is derived from an EMBL/GenBank/DDBJ whole genome shotgun (WGS) entry which is preliminary data.</text>
</comment>
<keyword evidence="1" id="KW-0732">Signal</keyword>
<keyword evidence="3" id="KW-1185">Reference proteome</keyword>
<gene>
    <name evidence="2" type="ORF">PYW07_010435</name>
</gene>
<dbReference type="InterPro" id="IPR031734">
    <property type="entry name" value="MBF2"/>
</dbReference>
<evidence type="ECO:0000313" key="2">
    <source>
        <dbReference type="EMBL" id="KAJ8708310.1"/>
    </source>
</evidence>
<feature type="chain" id="PRO_5042154593" evidence="1">
    <location>
        <begin position="22"/>
        <end position="283"/>
    </location>
</feature>
<protein>
    <submittedName>
        <fullName evidence="2">Uncharacterized protein</fullName>
    </submittedName>
</protein>
<proteinExistence type="predicted"/>